<keyword evidence="4" id="KW-1185">Reference proteome</keyword>
<feature type="domain" description="UspA" evidence="2">
    <location>
        <begin position="6"/>
        <end position="150"/>
    </location>
</feature>
<organism evidence="3 4">
    <name type="scientific">Desulfuromonas versatilis</name>
    <dbReference type="NCBI Taxonomy" id="2802975"/>
    <lineage>
        <taxon>Bacteria</taxon>
        <taxon>Pseudomonadati</taxon>
        <taxon>Thermodesulfobacteriota</taxon>
        <taxon>Desulfuromonadia</taxon>
        <taxon>Desulfuromonadales</taxon>
        <taxon>Desulfuromonadaceae</taxon>
        <taxon>Desulfuromonas</taxon>
    </lineage>
</organism>
<dbReference type="PANTHER" id="PTHR46268:SF15">
    <property type="entry name" value="UNIVERSAL STRESS PROTEIN HP_0031"/>
    <property type="match status" value="1"/>
</dbReference>
<proteinExistence type="inferred from homology"/>
<gene>
    <name evidence="3" type="primary">usp-1</name>
    <name evidence="3" type="ORF">DESUT3_31940</name>
</gene>
<dbReference type="CDD" id="cd00293">
    <property type="entry name" value="USP-like"/>
    <property type="match status" value="1"/>
</dbReference>
<reference evidence="3 4" key="2">
    <citation type="journal article" date="2021" name="Int. J. Syst. Evol. Microbiol.">
        <title>Isolation and Polyphasic Characterization of Desulfuromonas versatilis sp. Nov., an Electrogenic Bacteria Capable of Versatile Metabolism Isolated from a Graphene Oxide-Reducing Enrichment Culture.</title>
        <authorList>
            <person name="Xie L."/>
            <person name="Yoshida N."/>
            <person name="Ishii S."/>
            <person name="Meng L."/>
        </authorList>
    </citation>
    <scope>NUCLEOTIDE SEQUENCE [LARGE SCALE GENOMIC DNA]</scope>
    <source>
        <strain evidence="3 4">NIT-T3</strain>
    </source>
</reference>
<evidence type="ECO:0000313" key="3">
    <source>
        <dbReference type="EMBL" id="BCR06125.1"/>
    </source>
</evidence>
<dbReference type="InterPro" id="IPR006016">
    <property type="entry name" value="UspA"/>
</dbReference>
<dbReference type="EMBL" id="AP024355">
    <property type="protein sequence ID" value="BCR06125.1"/>
    <property type="molecule type" value="Genomic_DNA"/>
</dbReference>
<sequence>MLNLSKKILVAIDGSPQSDKAAEEAVRLAAASGTRFKSKVHAMLVLPSMRTPSFTDFFPSPPATERPDWEETRKRIFYVVEKAAREADVPLVSEVVYGEAAEEILSFAEEHEMDVIVIGSSGSGRVRRALLGSVSAKVASQARCSVYIVR</sequence>
<dbReference type="PRINTS" id="PR01438">
    <property type="entry name" value="UNVRSLSTRESS"/>
</dbReference>
<evidence type="ECO:0000256" key="1">
    <source>
        <dbReference type="ARBA" id="ARBA00008791"/>
    </source>
</evidence>
<dbReference type="Gene3D" id="3.40.50.620">
    <property type="entry name" value="HUPs"/>
    <property type="match status" value="1"/>
</dbReference>
<dbReference type="Proteomes" id="UP001319827">
    <property type="component" value="Chromosome"/>
</dbReference>
<reference evidence="3 4" key="1">
    <citation type="journal article" date="2016" name="C (Basel)">
        <title>Selective Growth of and Electricity Production by Marine Exoelectrogenic Bacteria in Self-Aggregated Hydrogel of Microbially Reduced Graphene Oxide.</title>
        <authorList>
            <person name="Yoshida N."/>
            <person name="Goto Y."/>
            <person name="Miyata Y."/>
        </authorList>
    </citation>
    <scope>NUCLEOTIDE SEQUENCE [LARGE SCALE GENOMIC DNA]</scope>
    <source>
        <strain evidence="3 4">NIT-T3</strain>
    </source>
</reference>
<dbReference type="Pfam" id="PF00582">
    <property type="entry name" value="Usp"/>
    <property type="match status" value="1"/>
</dbReference>
<protein>
    <submittedName>
        <fullName evidence="3">Universal stress protein</fullName>
    </submittedName>
</protein>
<comment type="similarity">
    <text evidence="1">Belongs to the universal stress protein A family.</text>
</comment>
<dbReference type="InterPro" id="IPR014729">
    <property type="entry name" value="Rossmann-like_a/b/a_fold"/>
</dbReference>
<evidence type="ECO:0000259" key="2">
    <source>
        <dbReference type="Pfam" id="PF00582"/>
    </source>
</evidence>
<evidence type="ECO:0000313" key="4">
    <source>
        <dbReference type="Proteomes" id="UP001319827"/>
    </source>
</evidence>
<dbReference type="SUPFAM" id="SSF52402">
    <property type="entry name" value="Adenine nucleotide alpha hydrolases-like"/>
    <property type="match status" value="1"/>
</dbReference>
<dbReference type="PANTHER" id="PTHR46268">
    <property type="entry name" value="STRESS RESPONSE PROTEIN NHAX"/>
    <property type="match status" value="1"/>
</dbReference>
<accession>A0ABM8HVZ0</accession>
<dbReference type="InterPro" id="IPR006015">
    <property type="entry name" value="Universal_stress_UspA"/>
</dbReference>
<name>A0ABM8HVZ0_9BACT</name>